<dbReference type="InterPro" id="IPR011006">
    <property type="entry name" value="CheY-like_superfamily"/>
</dbReference>
<organism evidence="4">
    <name type="scientific">marine sediment metagenome</name>
    <dbReference type="NCBI Taxonomy" id="412755"/>
    <lineage>
        <taxon>unclassified sequences</taxon>
        <taxon>metagenomes</taxon>
        <taxon>ecological metagenomes</taxon>
    </lineage>
</organism>
<evidence type="ECO:0000256" key="1">
    <source>
        <dbReference type="ARBA" id="ARBA00022553"/>
    </source>
</evidence>
<dbReference type="InterPro" id="IPR036097">
    <property type="entry name" value="HisK_dim/P_sf"/>
</dbReference>
<dbReference type="InterPro" id="IPR001789">
    <property type="entry name" value="Sig_transdc_resp-reg_receiver"/>
</dbReference>
<comment type="caution">
    <text evidence="4">The sequence shown here is derived from an EMBL/GenBank/DDBJ whole genome shotgun (WGS) entry which is preliminary data.</text>
</comment>
<proteinExistence type="predicted"/>
<dbReference type="PROSITE" id="PS50110">
    <property type="entry name" value="RESPONSE_REGULATORY"/>
    <property type="match status" value="1"/>
</dbReference>
<dbReference type="CDD" id="cd00082">
    <property type="entry name" value="HisKA"/>
    <property type="match status" value="1"/>
</dbReference>
<keyword evidence="2" id="KW-0175">Coiled coil</keyword>
<dbReference type="InterPro" id="IPR000014">
    <property type="entry name" value="PAS"/>
</dbReference>
<gene>
    <name evidence="4" type="ORF">LCGC14_1895650</name>
</gene>
<dbReference type="InterPro" id="IPR050595">
    <property type="entry name" value="Bact_response_regulator"/>
</dbReference>
<dbReference type="PANTHER" id="PTHR44591:SF19">
    <property type="entry name" value="TWO-COMPONENT RESPONSE REGULATOR-RELATED"/>
    <property type="match status" value="1"/>
</dbReference>
<feature type="domain" description="Response regulatory" evidence="3">
    <location>
        <begin position="6"/>
        <end position="120"/>
    </location>
</feature>
<dbReference type="NCBIfam" id="TIGR00229">
    <property type="entry name" value="sensory_box"/>
    <property type="match status" value="1"/>
</dbReference>
<reference evidence="4" key="1">
    <citation type="journal article" date="2015" name="Nature">
        <title>Complex archaea that bridge the gap between prokaryotes and eukaryotes.</title>
        <authorList>
            <person name="Spang A."/>
            <person name="Saw J.H."/>
            <person name="Jorgensen S.L."/>
            <person name="Zaremba-Niedzwiedzka K."/>
            <person name="Martijn J."/>
            <person name="Lind A.E."/>
            <person name="van Eijk R."/>
            <person name="Schleper C."/>
            <person name="Guy L."/>
            <person name="Ettema T.J."/>
        </authorList>
    </citation>
    <scope>NUCLEOTIDE SEQUENCE</scope>
</reference>
<dbReference type="EMBL" id="LAZR01019759">
    <property type="protein sequence ID" value="KKL91340.1"/>
    <property type="molecule type" value="Genomic_DNA"/>
</dbReference>
<dbReference type="SMART" id="SM00448">
    <property type="entry name" value="REC"/>
    <property type="match status" value="1"/>
</dbReference>
<protein>
    <recommendedName>
        <fullName evidence="3">Response regulatory domain-containing protein</fullName>
    </recommendedName>
</protein>
<feature type="coiled-coil region" evidence="2">
    <location>
        <begin position="109"/>
        <end position="142"/>
    </location>
</feature>
<accession>A0A0F9IC14</accession>
<dbReference type="SUPFAM" id="SSF47384">
    <property type="entry name" value="Homodimeric domain of signal transducing histidine kinase"/>
    <property type="match status" value="1"/>
</dbReference>
<keyword evidence="1" id="KW-0597">Phosphoprotein</keyword>
<dbReference type="Gene3D" id="3.40.50.2300">
    <property type="match status" value="1"/>
</dbReference>
<dbReference type="PANTHER" id="PTHR44591">
    <property type="entry name" value="STRESS RESPONSE REGULATOR PROTEIN 1"/>
    <property type="match status" value="1"/>
</dbReference>
<dbReference type="AlphaFoldDB" id="A0A0F9IC14"/>
<feature type="non-terminal residue" evidence="4">
    <location>
        <position position="300"/>
    </location>
</feature>
<dbReference type="SUPFAM" id="SSF52172">
    <property type="entry name" value="CheY-like"/>
    <property type="match status" value="1"/>
</dbReference>
<dbReference type="InterPro" id="IPR003661">
    <property type="entry name" value="HisK_dim/P_dom"/>
</dbReference>
<dbReference type="Gene3D" id="3.30.450.20">
    <property type="entry name" value="PAS domain"/>
    <property type="match status" value="1"/>
</dbReference>
<dbReference type="Gene3D" id="1.10.287.130">
    <property type="match status" value="1"/>
</dbReference>
<dbReference type="Pfam" id="PF00072">
    <property type="entry name" value="Response_reg"/>
    <property type="match status" value="1"/>
</dbReference>
<sequence length="300" mass="33667">MGAKTRILIVDDDLKFRKSLTDTLGAKGYAPIATATGRAALDIVEEEMAVVALIDLKLEDMSGIELMKELKECSPGTECIMITGYASKGSAIEAVNLGAYGYMRKPYDMEQLLVTIRRATEKREAAETLKKSEQRYRALFEDNPIETIVVDKDACITMYNKAKRLSGDRLPQIGDVMYKDYAASHLIDMHQELMECIKLTKSKDFSDQNYKGRFLDIRMFPFEEGAIITSIDQTEKKNLETKLRRTQKMESLGLMAGGIAHDLNNILSGIVSYPDLLLMDLPENSTIRKPIEAIKKSGME</sequence>
<evidence type="ECO:0000313" key="4">
    <source>
        <dbReference type="EMBL" id="KKL91340.1"/>
    </source>
</evidence>
<dbReference type="GO" id="GO:0000155">
    <property type="term" value="F:phosphorelay sensor kinase activity"/>
    <property type="evidence" value="ECO:0007669"/>
    <property type="project" value="InterPro"/>
</dbReference>
<name>A0A0F9IC14_9ZZZZ</name>
<evidence type="ECO:0000259" key="3">
    <source>
        <dbReference type="PROSITE" id="PS50110"/>
    </source>
</evidence>
<evidence type="ECO:0000256" key="2">
    <source>
        <dbReference type="SAM" id="Coils"/>
    </source>
</evidence>